<gene>
    <name evidence="1" type="ORF">F7725_008815</name>
</gene>
<proteinExistence type="predicted"/>
<comment type="caution">
    <text evidence="1">The sequence shown here is derived from an EMBL/GenBank/DDBJ whole genome shotgun (WGS) entry which is preliminary data.</text>
</comment>
<protein>
    <submittedName>
        <fullName evidence="1">Uncharacterized protein</fullName>
    </submittedName>
</protein>
<keyword evidence="2" id="KW-1185">Reference proteome</keyword>
<reference evidence="1 2" key="1">
    <citation type="submission" date="2020-03" db="EMBL/GenBank/DDBJ databases">
        <title>Dissostichus mawsoni Genome sequencing and assembly.</title>
        <authorList>
            <person name="Park H."/>
        </authorList>
    </citation>
    <scope>NUCLEOTIDE SEQUENCE [LARGE SCALE GENOMIC DNA]</scope>
    <source>
        <strain evidence="1">DM0001</strain>
        <tissue evidence="1">Muscle</tissue>
    </source>
</reference>
<evidence type="ECO:0000313" key="1">
    <source>
        <dbReference type="EMBL" id="KAF3845652.1"/>
    </source>
</evidence>
<dbReference type="Proteomes" id="UP000518266">
    <property type="component" value="Unassembled WGS sequence"/>
</dbReference>
<name>A0A7J5Y873_DISMA</name>
<evidence type="ECO:0000313" key="2">
    <source>
        <dbReference type="Proteomes" id="UP000518266"/>
    </source>
</evidence>
<accession>A0A7J5Y873</accession>
<organism evidence="1 2">
    <name type="scientific">Dissostichus mawsoni</name>
    <name type="common">Antarctic cod</name>
    <dbReference type="NCBI Taxonomy" id="36200"/>
    <lineage>
        <taxon>Eukaryota</taxon>
        <taxon>Metazoa</taxon>
        <taxon>Chordata</taxon>
        <taxon>Craniata</taxon>
        <taxon>Vertebrata</taxon>
        <taxon>Euteleostomi</taxon>
        <taxon>Actinopterygii</taxon>
        <taxon>Neopterygii</taxon>
        <taxon>Teleostei</taxon>
        <taxon>Neoteleostei</taxon>
        <taxon>Acanthomorphata</taxon>
        <taxon>Eupercaria</taxon>
        <taxon>Perciformes</taxon>
        <taxon>Notothenioidei</taxon>
        <taxon>Nototheniidae</taxon>
        <taxon>Dissostichus</taxon>
    </lineage>
</organism>
<dbReference type="AlphaFoldDB" id="A0A7J5Y873"/>
<dbReference type="EMBL" id="JAAKFY010000015">
    <property type="protein sequence ID" value="KAF3845652.1"/>
    <property type="molecule type" value="Genomic_DNA"/>
</dbReference>
<sequence length="332" mass="36835">MIQAESSLRATKAVCSVALYQCRFPLADTLAQANAVRVFCSTFHSRLPGEGQIKVKEMKTGTSSVRRNTYRPPACLSPETHLSVTCRLSIPHPGPEYPIQLSANCKHQKQSKITAVSHLVRFVSHLVSWTIDVSVLITGQTGFPVQSGHRGVKHLLSQTKGGGQVQQKHLRLLVLSSNQRTQKLVLVLHWLRLLPPPVSVVHVREGALQQQVHVRGGGDGLCWVLLVLQTLEDQGVRGGVELKQEDRGETPEQEHLDQPIGGRVVGVARGEDRWTSTTEEERQYWYSQLEACPSGLLDRRMMSLSPFRMKISLSQHDTDTMSPLLSNAPTIT</sequence>